<organism evidence="1 2">
    <name type="scientific">Eumeta variegata</name>
    <name type="common">Bagworm moth</name>
    <name type="synonym">Eumeta japonica</name>
    <dbReference type="NCBI Taxonomy" id="151549"/>
    <lineage>
        <taxon>Eukaryota</taxon>
        <taxon>Metazoa</taxon>
        <taxon>Ecdysozoa</taxon>
        <taxon>Arthropoda</taxon>
        <taxon>Hexapoda</taxon>
        <taxon>Insecta</taxon>
        <taxon>Pterygota</taxon>
        <taxon>Neoptera</taxon>
        <taxon>Endopterygota</taxon>
        <taxon>Lepidoptera</taxon>
        <taxon>Glossata</taxon>
        <taxon>Ditrysia</taxon>
        <taxon>Tineoidea</taxon>
        <taxon>Psychidae</taxon>
        <taxon>Oiketicinae</taxon>
        <taxon>Eumeta</taxon>
    </lineage>
</organism>
<gene>
    <name evidence="1" type="ORF">EVAR_10480_1</name>
</gene>
<evidence type="ECO:0000313" key="2">
    <source>
        <dbReference type="Proteomes" id="UP000299102"/>
    </source>
</evidence>
<accession>A0A4C1THD1</accession>
<evidence type="ECO:0000313" key="1">
    <source>
        <dbReference type="EMBL" id="GBP13913.1"/>
    </source>
</evidence>
<reference evidence="1 2" key="1">
    <citation type="journal article" date="2019" name="Commun. Biol.">
        <title>The bagworm genome reveals a unique fibroin gene that provides high tensile strength.</title>
        <authorList>
            <person name="Kono N."/>
            <person name="Nakamura H."/>
            <person name="Ohtoshi R."/>
            <person name="Tomita M."/>
            <person name="Numata K."/>
            <person name="Arakawa K."/>
        </authorList>
    </citation>
    <scope>NUCLEOTIDE SEQUENCE [LARGE SCALE GENOMIC DNA]</scope>
</reference>
<comment type="caution">
    <text evidence="1">The sequence shown here is derived from an EMBL/GenBank/DDBJ whole genome shotgun (WGS) entry which is preliminary data.</text>
</comment>
<dbReference type="Proteomes" id="UP000299102">
    <property type="component" value="Unassembled WGS sequence"/>
</dbReference>
<sequence>MCMHSAFSHPVCTLLKPTPVEVIVHRYGRVEQLEEYFARWEEAAAEGQRATAVLEGYKAQSRGERGQEGQLSRCSTILHLKGLRYSPDGVCSPVVYVIFELP</sequence>
<proteinExistence type="predicted"/>
<keyword evidence="2" id="KW-1185">Reference proteome</keyword>
<dbReference type="AlphaFoldDB" id="A0A4C1THD1"/>
<protein>
    <submittedName>
        <fullName evidence="1">Uncharacterized protein</fullName>
    </submittedName>
</protein>
<dbReference type="EMBL" id="BGZK01000060">
    <property type="protein sequence ID" value="GBP13913.1"/>
    <property type="molecule type" value="Genomic_DNA"/>
</dbReference>
<name>A0A4C1THD1_EUMVA</name>